<evidence type="ECO:0000313" key="1">
    <source>
        <dbReference type="EMBL" id="KAK7694163.1"/>
    </source>
</evidence>
<dbReference type="Proteomes" id="UP001385951">
    <property type="component" value="Unassembled WGS sequence"/>
</dbReference>
<dbReference type="EMBL" id="JASBNA010000002">
    <property type="protein sequence ID" value="KAK7694163.1"/>
    <property type="molecule type" value="Genomic_DNA"/>
</dbReference>
<accession>A0AAW0GLD3</accession>
<dbReference type="AlphaFoldDB" id="A0AAW0GLD3"/>
<evidence type="ECO:0000313" key="2">
    <source>
        <dbReference type="Proteomes" id="UP001385951"/>
    </source>
</evidence>
<proteinExistence type="predicted"/>
<sequence>MSSGNASRMQHAYETRWTTLPQLRFEQIVEHQWNSLQCLGVLMEFLMRDENANTRECLEVVYRVRLCFESSMLWEQLDRLLEWARSRWPILSRALTPSPNLNTIPSVSDILHDPVYIHACHLEVLQAGGQIQEVDAEEGFEEEELPNLVMPEFLESDSEDGSDLLVDA</sequence>
<reference evidence="1 2" key="1">
    <citation type="submission" date="2022-09" db="EMBL/GenBank/DDBJ databases">
        <authorList>
            <person name="Palmer J.M."/>
        </authorList>
    </citation>
    <scope>NUCLEOTIDE SEQUENCE [LARGE SCALE GENOMIC DNA]</scope>
    <source>
        <strain evidence="1 2">DSM 7382</strain>
    </source>
</reference>
<keyword evidence="2" id="KW-1185">Reference proteome</keyword>
<protein>
    <submittedName>
        <fullName evidence="1">Uncharacterized protein</fullName>
    </submittedName>
</protein>
<organism evidence="1 2">
    <name type="scientific">Cerrena zonata</name>
    <dbReference type="NCBI Taxonomy" id="2478898"/>
    <lineage>
        <taxon>Eukaryota</taxon>
        <taxon>Fungi</taxon>
        <taxon>Dikarya</taxon>
        <taxon>Basidiomycota</taxon>
        <taxon>Agaricomycotina</taxon>
        <taxon>Agaricomycetes</taxon>
        <taxon>Polyporales</taxon>
        <taxon>Cerrenaceae</taxon>
        <taxon>Cerrena</taxon>
    </lineage>
</organism>
<name>A0AAW0GLD3_9APHY</name>
<gene>
    <name evidence="1" type="ORF">QCA50_001343</name>
</gene>
<comment type="caution">
    <text evidence="1">The sequence shown here is derived from an EMBL/GenBank/DDBJ whole genome shotgun (WGS) entry which is preliminary data.</text>
</comment>